<sequence>MFGIDGPEFLVILIVLIVVVGPKDLPKMLRAFGKATSRMRSTANEFRRQFDDAMREAELDDLQKKISDVTDLDPRKNLTKMFDPIRDVANDVKSSINASTVLDDKTPSLKNISLEDSEAAQQSSLKKKNEKTSHDTSPNKDKNSQKKVSHITHEKLPAPNNKTLKSQKTKDVTKITTKAKASVGQNKKQNIHKETSSHAPLKVHVQSLEQSHFDTLSPSVKKHVQKEPIKKNNDVENKKLGLNETTSAVQKTKAKAQKPLKTLSSNKVTQNRNKKS</sequence>
<evidence type="ECO:0000256" key="8">
    <source>
        <dbReference type="ARBA" id="ARBA00023136"/>
    </source>
</evidence>
<keyword evidence="8 9" id="KW-0472">Membrane</keyword>
<dbReference type="AlphaFoldDB" id="J1JZX9"/>
<comment type="function">
    <text evidence="9">Part of the twin-arginine translocation (Tat) system that transports large folded proteins containing a characteristic twin-arginine motif in their signal peptide across membranes. Together with TatC, TatB is part of a receptor directly interacting with Tat signal peptides. TatB may form an oligomeric binding site that transiently accommodates folded Tat precursor proteins before their translocation.</text>
</comment>
<evidence type="ECO:0000313" key="12">
    <source>
        <dbReference type="Proteomes" id="UP000008952"/>
    </source>
</evidence>
<evidence type="ECO:0000256" key="5">
    <source>
        <dbReference type="ARBA" id="ARBA00022927"/>
    </source>
</evidence>
<dbReference type="STRING" id="1094558.ME5_01098"/>
<dbReference type="GO" id="GO:0043953">
    <property type="term" value="P:protein transport by the Tat complex"/>
    <property type="evidence" value="ECO:0007669"/>
    <property type="project" value="UniProtKB-UniRule"/>
</dbReference>
<keyword evidence="2 9" id="KW-0813">Transport</keyword>
<keyword evidence="3 9" id="KW-1003">Cell membrane</keyword>
<evidence type="ECO:0000256" key="3">
    <source>
        <dbReference type="ARBA" id="ARBA00022475"/>
    </source>
</evidence>
<gene>
    <name evidence="9" type="primary">tatB</name>
    <name evidence="11" type="ORF">ME5_01098</name>
</gene>
<dbReference type="OrthoDB" id="7206969at2"/>
<dbReference type="Gene3D" id="1.20.5.3310">
    <property type="match status" value="1"/>
</dbReference>
<protein>
    <recommendedName>
        <fullName evidence="9">Sec-independent protein translocase protein TatB</fullName>
    </recommendedName>
</protein>
<dbReference type="Proteomes" id="UP000008952">
    <property type="component" value="Unassembled WGS sequence"/>
</dbReference>
<comment type="subunit">
    <text evidence="9">The Tat system comprises two distinct complexes: a TatABC complex, containing multiple copies of TatA, TatB and TatC subunits, and a separate TatA complex, containing only TatA subunits. Substrates initially bind to the TatABC complex, which probably triggers association of the separate TatA complex to form the active translocon.</text>
</comment>
<dbReference type="InterPro" id="IPR003369">
    <property type="entry name" value="TatA/B/E"/>
</dbReference>
<dbReference type="RefSeq" id="WP_008039186.1">
    <property type="nucleotide sequence ID" value="NZ_JH725147.1"/>
</dbReference>
<reference evidence="11 12" key="1">
    <citation type="submission" date="2012-03" db="EMBL/GenBank/DDBJ databases">
        <title>The Genome Sequence of Bartonella tamiae Th239.</title>
        <authorList>
            <consortium name="The Broad Institute Genome Sequencing Platform"/>
            <consortium name="The Broad Institute Genome Sequencing Center for Infectious Disease"/>
            <person name="Feldgarden M."/>
            <person name="Kirby J."/>
            <person name="Kosoy M."/>
            <person name="Birtles R."/>
            <person name="Probert W.S."/>
            <person name="Chiaraviglio L."/>
            <person name="Young S.K."/>
            <person name="Zeng Q."/>
            <person name="Gargeya S."/>
            <person name="Fitzgerald M."/>
            <person name="Haas B."/>
            <person name="Abouelleil A."/>
            <person name="Alvarado L."/>
            <person name="Arachchi H.M."/>
            <person name="Berlin A."/>
            <person name="Chapman S.B."/>
            <person name="Gearin G."/>
            <person name="Goldberg J."/>
            <person name="Griggs A."/>
            <person name="Gujja S."/>
            <person name="Hansen M."/>
            <person name="Heiman D."/>
            <person name="Howarth C."/>
            <person name="Larimer J."/>
            <person name="Lui A."/>
            <person name="MacDonald P.J.P."/>
            <person name="McCowen C."/>
            <person name="Montmayeur A."/>
            <person name="Murphy C."/>
            <person name="Neiman D."/>
            <person name="Pearson M."/>
            <person name="Priest M."/>
            <person name="Roberts A."/>
            <person name="Saif S."/>
            <person name="Shea T."/>
            <person name="Sisk P."/>
            <person name="Stolte C."/>
            <person name="Sykes S."/>
            <person name="Wortman J."/>
            <person name="Nusbaum C."/>
            <person name="Birren B."/>
        </authorList>
    </citation>
    <scope>NUCLEOTIDE SEQUENCE [LARGE SCALE GENOMIC DNA]</scope>
    <source>
        <strain evidence="11 12">Th239</strain>
    </source>
</reference>
<evidence type="ECO:0000256" key="7">
    <source>
        <dbReference type="ARBA" id="ARBA00023010"/>
    </source>
</evidence>
<keyword evidence="4 9" id="KW-0812">Transmembrane</keyword>
<evidence type="ECO:0000256" key="9">
    <source>
        <dbReference type="HAMAP-Rule" id="MF_00237"/>
    </source>
</evidence>
<comment type="caution">
    <text evidence="11">The sequence shown here is derived from an EMBL/GenBank/DDBJ whole genome shotgun (WGS) entry which is preliminary data.</text>
</comment>
<evidence type="ECO:0000256" key="2">
    <source>
        <dbReference type="ARBA" id="ARBA00022448"/>
    </source>
</evidence>
<name>J1JZX9_9HYPH</name>
<feature type="compositionally biased region" description="Basic and acidic residues" evidence="10">
    <location>
        <begin position="225"/>
        <end position="241"/>
    </location>
</feature>
<accession>J1JZX9</accession>
<feature type="compositionally biased region" description="Basic and acidic residues" evidence="10">
    <location>
        <begin position="130"/>
        <end position="144"/>
    </location>
</feature>
<dbReference type="eggNOG" id="COG1826">
    <property type="taxonomic scope" value="Bacteria"/>
</dbReference>
<dbReference type="GO" id="GO:0033281">
    <property type="term" value="C:TAT protein transport complex"/>
    <property type="evidence" value="ECO:0007669"/>
    <property type="project" value="UniProtKB-UniRule"/>
</dbReference>
<proteinExistence type="inferred from homology"/>
<comment type="subcellular location">
    <subcellularLocation>
        <location evidence="9">Cell membrane</location>
        <topology evidence="9">Single-pass membrane protein</topology>
    </subcellularLocation>
    <subcellularLocation>
        <location evidence="1">Membrane</location>
        <topology evidence="1">Single-pass membrane protein</topology>
    </subcellularLocation>
</comment>
<evidence type="ECO:0000256" key="4">
    <source>
        <dbReference type="ARBA" id="ARBA00022692"/>
    </source>
</evidence>
<keyword evidence="12" id="KW-1185">Reference proteome</keyword>
<keyword evidence="5 9" id="KW-0653">Protein transport</keyword>
<feature type="compositionally biased region" description="Polar residues" evidence="10">
    <location>
        <begin position="207"/>
        <end position="218"/>
    </location>
</feature>
<feature type="compositionally biased region" description="Polar residues" evidence="10">
    <location>
        <begin position="262"/>
        <end position="276"/>
    </location>
</feature>
<evidence type="ECO:0000256" key="10">
    <source>
        <dbReference type="SAM" id="MobiDB-lite"/>
    </source>
</evidence>
<comment type="similarity">
    <text evidence="9">Belongs to the TatB family.</text>
</comment>
<dbReference type="HAMAP" id="MF_00237">
    <property type="entry name" value="TatB"/>
    <property type="match status" value="1"/>
</dbReference>
<dbReference type="PATRIC" id="fig|1094558.3.peg.1195"/>
<dbReference type="GO" id="GO:0008320">
    <property type="term" value="F:protein transmembrane transporter activity"/>
    <property type="evidence" value="ECO:0007669"/>
    <property type="project" value="UniProtKB-UniRule"/>
</dbReference>
<organism evidence="11 12">
    <name type="scientific">Bartonella tamiae Th239</name>
    <dbReference type="NCBI Taxonomy" id="1094558"/>
    <lineage>
        <taxon>Bacteria</taxon>
        <taxon>Pseudomonadati</taxon>
        <taxon>Pseudomonadota</taxon>
        <taxon>Alphaproteobacteria</taxon>
        <taxon>Hyphomicrobiales</taxon>
        <taxon>Bartonellaceae</taxon>
        <taxon>Bartonella</taxon>
    </lineage>
</organism>
<keyword evidence="6 9" id="KW-1133">Transmembrane helix</keyword>
<dbReference type="NCBIfam" id="TIGR01410">
    <property type="entry name" value="tatB"/>
    <property type="match status" value="1"/>
</dbReference>
<evidence type="ECO:0000256" key="1">
    <source>
        <dbReference type="ARBA" id="ARBA00004167"/>
    </source>
</evidence>
<dbReference type="Pfam" id="PF02416">
    <property type="entry name" value="TatA_B_E"/>
    <property type="match status" value="1"/>
</dbReference>
<dbReference type="InterPro" id="IPR018448">
    <property type="entry name" value="TatB"/>
</dbReference>
<evidence type="ECO:0000256" key="6">
    <source>
        <dbReference type="ARBA" id="ARBA00022989"/>
    </source>
</evidence>
<dbReference type="HOGENOM" id="CLU_086034_1_3_5"/>
<keyword evidence="7 9" id="KW-0811">Translocation</keyword>
<dbReference type="PRINTS" id="PR01506">
    <property type="entry name" value="TATBPROTEIN"/>
</dbReference>
<evidence type="ECO:0000313" key="11">
    <source>
        <dbReference type="EMBL" id="EJF90697.1"/>
    </source>
</evidence>
<dbReference type="EMBL" id="AIMB01000007">
    <property type="protein sequence ID" value="EJF90697.1"/>
    <property type="molecule type" value="Genomic_DNA"/>
</dbReference>
<feature type="region of interest" description="Disordered" evidence="10">
    <location>
        <begin position="116"/>
        <end position="276"/>
    </location>
</feature>